<sequence>MIKRLKQNTIFALIVVRQSMPSSYFVVQTPYSLSLSYAFTIYYH</sequence>
<dbReference type="STRING" id="1129794.C427_1067"/>
<dbReference type="HOGENOM" id="CLU_3219734_0_0_6"/>
<dbReference type="Proteomes" id="UP000011864">
    <property type="component" value="Chromosome"/>
</dbReference>
<reference evidence="1 2" key="1">
    <citation type="journal article" date="2013" name="Genome Announc.">
        <title>Complete Genome Sequence of Glaciecola psychrophila Strain 170T.</title>
        <authorList>
            <person name="Yin J."/>
            <person name="Chen J."/>
            <person name="Liu G."/>
            <person name="Yu Y."/>
            <person name="Song L."/>
            <person name="Wang X."/>
            <person name="Qu X."/>
        </authorList>
    </citation>
    <scope>NUCLEOTIDE SEQUENCE [LARGE SCALE GENOMIC DNA]</scope>
    <source>
        <strain evidence="1 2">170</strain>
    </source>
</reference>
<accession>K7ADZ1</accession>
<keyword evidence="2" id="KW-1185">Reference proteome</keyword>
<evidence type="ECO:0000313" key="1">
    <source>
        <dbReference type="EMBL" id="AGH43176.1"/>
    </source>
</evidence>
<dbReference type="KEGG" id="gps:C427_1067"/>
<protein>
    <submittedName>
        <fullName evidence="1">Uncharacterized protein</fullName>
    </submittedName>
</protein>
<organism evidence="1 2">
    <name type="scientific">Paraglaciecola psychrophila 170</name>
    <dbReference type="NCBI Taxonomy" id="1129794"/>
    <lineage>
        <taxon>Bacteria</taxon>
        <taxon>Pseudomonadati</taxon>
        <taxon>Pseudomonadota</taxon>
        <taxon>Gammaproteobacteria</taxon>
        <taxon>Alteromonadales</taxon>
        <taxon>Alteromonadaceae</taxon>
        <taxon>Paraglaciecola</taxon>
    </lineage>
</organism>
<evidence type="ECO:0000313" key="2">
    <source>
        <dbReference type="Proteomes" id="UP000011864"/>
    </source>
</evidence>
<proteinExistence type="predicted"/>
<dbReference type="EMBL" id="CP003837">
    <property type="protein sequence ID" value="AGH43176.1"/>
    <property type="molecule type" value="Genomic_DNA"/>
</dbReference>
<dbReference type="PATRIC" id="fig|1129794.4.peg.1054"/>
<dbReference type="AlphaFoldDB" id="K7ADZ1"/>
<gene>
    <name evidence="1" type="ORF">C427_1067</name>
</gene>
<name>K7ADZ1_9ALTE</name>